<dbReference type="KEGG" id="rba:RB4771"/>
<dbReference type="STRING" id="243090.RB4771"/>
<organism evidence="1 2">
    <name type="scientific">Rhodopirellula baltica (strain DSM 10527 / NCIMB 13988 / SH1)</name>
    <dbReference type="NCBI Taxonomy" id="243090"/>
    <lineage>
        <taxon>Bacteria</taxon>
        <taxon>Pseudomonadati</taxon>
        <taxon>Planctomycetota</taxon>
        <taxon>Planctomycetia</taxon>
        <taxon>Pirellulales</taxon>
        <taxon>Pirellulaceae</taxon>
        <taxon>Rhodopirellula</taxon>
    </lineage>
</organism>
<accession>Q7UH94</accession>
<proteinExistence type="predicted"/>
<dbReference type="EnsemblBacteria" id="CAD78082">
    <property type="protein sequence ID" value="CAD78082"/>
    <property type="gene ID" value="RB4771"/>
</dbReference>
<gene>
    <name evidence="1" type="ordered locus">RB4771</name>
</gene>
<evidence type="ECO:0000313" key="2">
    <source>
        <dbReference type="Proteomes" id="UP000001025"/>
    </source>
</evidence>
<name>Q7UH94_RHOBA</name>
<dbReference type="EMBL" id="BX294141">
    <property type="protein sequence ID" value="CAD78082.1"/>
    <property type="molecule type" value="Genomic_DNA"/>
</dbReference>
<dbReference type="AlphaFoldDB" id="Q7UH94"/>
<evidence type="ECO:0000313" key="1">
    <source>
        <dbReference type="EMBL" id="CAD78082.1"/>
    </source>
</evidence>
<dbReference type="HOGENOM" id="CLU_3238789_0_0_0"/>
<sequence>MLRCVDRSFIGGSDLRRTVAEEPSDFPLCRGSLVPWFPVRLLI</sequence>
<dbReference type="Proteomes" id="UP000001025">
    <property type="component" value="Chromosome"/>
</dbReference>
<reference evidence="1 2" key="1">
    <citation type="journal article" date="2003" name="Proc. Natl. Acad. Sci. U.S.A.">
        <title>Complete genome sequence of the marine planctomycete Pirellula sp. strain 1.</title>
        <authorList>
            <person name="Gloeckner F.O."/>
            <person name="Kube M."/>
            <person name="Bauer M."/>
            <person name="Teeling H."/>
            <person name="Lombardot T."/>
            <person name="Ludwig W."/>
            <person name="Gade D."/>
            <person name="Beck A."/>
            <person name="Borzym K."/>
            <person name="Heitmann K."/>
            <person name="Rabus R."/>
            <person name="Schlesner H."/>
            <person name="Amann R."/>
            <person name="Reinhardt R."/>
        </authorList>
    </citation>
    <scope>NUCLEOTIDE SEQUENCE [LARGE SCALE GENOMIC DNA]</scope>
    <source>
        <strain evidence="2">DSM 10527 / NCIMB 13988 / SH1</strain>
    </source>
</reference>
<protein>
    <submittedName>
        <fullName evidence="1">Uncharacterized protein</fullName>
    </submittedName>
</protein>
<dbReference type="InParanoid" id="Q7UH94"/>
<keyword evidence="2" id="KW-1185">Reference proteome</keyword>